<keyword evidence="3" id="KW-1185">Reference proteome</keyword>
<name>A0AA88LDI5_ARTSF</name>
<dbReference type="EMBL" id="JAVRJZ010000002">
    <property type="protein sequence ID" value="KAK2726447.1"/>
    <property type="molecule type" value="Genomic_DNA"/>
</dbReference>
<protein>
    <submittedName>
        <fullName evidence="2">Uncharacterized protein</fullName>
    </submittedName>
</protein>
<proteinExistence type="predicted"/>
<evidence type="ECO:0000256" key="1">
    <source>
        <dbReference type="SAM" id="MobiDB-lite"/>
    </source>
</evidence>
<accession>A0AA88LDI5</accession>
<reference evidence="2" key="1">
    <citation type="submission" date="2023-07" db="EMBL/GenBank/DDBJ databases">
        <title>Chromosome-level genome assembly of Artemia franciscana.</title>
        <authorList>
            <person name="Jo E."/>
        </authorList>
    </citation>
    <scope>NUCLEOTIDE SEQUENCE</scope>
    <source>
        <tissue evidence="2">Whole body</tissue>
    </source>
</reference>
<dbReference type="AlphaFoldDB" id="A0AA88LDI5"/>
<sequence length="72" mass="7783">MTVEMQKAASLSDTRKLNQLLKESTGKTSKDMASVRDKHGNILTTPDKAVETLEASFPETPKSPSGPFITCS</sequence>
<dbReference type="Proteomes" id="UP001187531">
    <property type="component" value="Unassembled WGS sequence"/>
</dbReference>
<feature type="region of interest" description="Disordered" evidence="1">
    <location>
        <begin position="1"/>
        <end position="47"/>
    </location>
</feature>
<feature type="compositionally biased region" description="Basic and acidic residues" evidence="1">
    <location>
        <begin position="24"/>
        <end position="40"/>
    </location>
</feature>
<comment type="caution">
    <text evidence="2">The sequence shown here is derived from an EMBL/GenBank/DDBJ whole genome shotgun (WGS) entry which is preliminary data.</text>
</comment>
<evidence type="ECO:0000313" key="3">
    <source>
        <dbReference type="Proteomes" id="UP001187531"/>
    </source>
</evidence>
<organism evidence="2 3">
    <name type="scientific">Artemia franciscana</name>
    <name type="common">Brine shrimp</name>
    <name type="synonym">Artemia sanfranciscana</name>
    <dbReference type="NCBI Taxonomy" id="6661"/>
    <lineage>
        <taxon>Eukaryota</taxon>
        <taxon>Metazoa</taxon>
        <taxon>Ecdysozoa</taxon>
        <taxon>Arthropoda</taxon>
        <taxon>Crustacea</taxon>
        <taxon>Branchiopoda</taxon>
        <taxon>Anostraca</taxon>
        <taxon>Artemiidae</taxon>
        <taxon>Artemia</taxon>
    </lineage>
</organism>
<evidence type="ECO:0000313" key="2">
    <source>
        <dbReference type="EMBL" id="KAK2726447.1"/>
    </source>
</evidence>
<gene>
    <name evidence="2" type="ORF">QYM36_000778</name>
</gene>